<sequence length="324" mass="36626">MKRKYSKFKVAAVQAAPVYLDLEKTVDKVVKFIDEAGQNGAKLVAFPEGFIPGYPFFAFVGGPEYAKQFYVQLYKNAVKIPSYSVQRISEAARRNKIHVCASMSELDGGSLYLTQLWFNSNGDIIGKHRKMRVTSGERLVWGDGDASMMQVHETEIGNLGGLMCWEHQVPLDLCAMNYQNEQIHVASWPGFFADELSSRYYAISTQTYVVMCASLITEEMRNIICLNKEAHAIFDTFVPGHTCIYAPDGEPMCDLVPEGEEGIAYAEIDLDKIIEYKYYIDPAGHYSNPCLSMNMDITSKRVLKKIGEQEDLTISYEEINKFEE</sequence>
<evidence type="ECO:0000313" key="5">
    <source>
        <dbReference type="Proteomes" id="UP000095488"/>
    </source>
</evidence>
<dbReference type="GO" id="GO:0000257">
    <property type="term" value="F:nitrilase activity"/>
    <property type="evidence" value="ECO:0007669"/>
    <property type="project" value="UniProtKB-EC"/>
</dbReference>
<dbReference type="RefSeq" id="WP_055257893.1">
    <property type="nucleotide sequence ID" value="NZ_BCMV01000011.1"/>
</dbReference>
<evidence type="ECO:0000256" key="1">
    <source>
        <dbReference type="ARBA" id="ARBA00008129"/>
    </source>
</evidence>
<dbReference type="InterPro" id="IPR003010">
    <property type="entry name" value="C-N_Hydrolase"/>
</dbReference>
<name>A0ABM9UNN1_SARVE</name>
<evidence type="ECO:0000259" key="3">
    <source>
        <dbReference type="PROSITE" id="PS50263"/>
    </source>
</evidence>
<feature type="active site" description="Proton acceptor" evidence="2">
    <location>
        <position position="48"/>
    </location>
</feature>
<comment type="similarity">
    <text evidence="1">Belongs to the carbon-nitrogen hydrolase superfamily. Nitrilase family.</text>
</comment>
<evidence type="ECO:0000313" key="4">
    <source>
        <dbReference type="EMBL" id="CUN67461.1"/>
    </source>
</evidence>
<dbReference type="InterPro" id="IPR000132">
    <property type="entry name" value="Nitrilase/CN_hydratase_CS"/>
</dbReference>
<dbReference type="PROSITE" id="PS50263">
    <property type="entry name" value="CN_HYDROLASE"/>
    <property type="match status" value="1"/>
</dbReference>
<dbReference type="Proteomes" id="UP000095488">
    <property type="component" value="Unassembled WGS sequence"/>
</dbReference>
<dbReference type="CDD" id="cd07564">
    <property type="entry name" value="nitrilases_CHs"/>
    <property type="match status" value="1"/>
</dbReference>
<evidence type="ECO:0000256" key="2">
    <source>
        <dbReference type="PROSITE-ProRule" id="PRU10139"/>
    </source>
</evidence>
<dbReference type="SUPFAM" id="SSF56317">
    <property type="entry name" value="Carbon-nitrogen hydrolase"/>
    <property type="match status" value="1"/>
</dbReference>
<dbReference type="PROSITE" id="PS00920">
    <property type="entry name" value="NITRIL_CHT_1"/>
    <property type="match status" value="1"/>
</dbReference>
<dbReference type="EMBL" id="CYZR01000002">
    <property type="protein sequence ID" value="CUN67461.1"/>
    <property type="molecule type" value="Genomic_DNA"/>
</dbReference>
<dbReference type="PANTHER" id="PTHR46044">
    <property type="entry name" value="NITRILASE"/>
    <property type="match status" value="1"/>
</dbReference>
<feature type="domain" description="CN hydrolase" evidence="3">
    <location>
        <begin position="8"/>
        <end position="270"/>
    </location>
</feature>
<comment type="caution">
    <text evidence="4">The sequence shown here is derived from an EMBL/GenBank/DDBJ whole genome shotgun (WGS) entry which is preliminary data.</text>
</comment>
<keyword evidence="4" id="KW-0378">Hydrolase</keyword>
<organism evidence="4 5">
    <name type="scientific">Sarcina ventriculi</name>
    <name type="common">Clostridium ventriculi</name>
    <dbReference type="NCBI Taxonomy" id="1267"/>
    <lineage>
        <taxon>Bacteria</taxon>
        <taxon>Bacillati</taxon>
        <taxon>Bacillota</taxon>
        <taxon>Clostridia</taxon>
        <taxon>Eubacteriales</taxon>
        <taxon>Clostridiaceae</taxon>
        <taxon>Sarcina</taxon>
    </lineage>
</organism>
<gene>
    <name evidence="4" type="primary">nit_2</name>
    <name evidence="4" type="ORF">ERS852473_00817</name>
</gene>
<dbReference type="Pfam" id="PF00795">
    <property type="entry name" value="CN_hydrolase"/>
    <property type="match status" value="1"/>
</dbReference>
<dbReference type="InterPro" id="IPR044149">
    <property type="entry name" value="Nitrilases_CHs"/>
</dbReference>
<dbReference type="EC" id="3.5.5.1" evidence="4"/>
<keyword evidence="5" id="KW-1185">Reference proteome</keyword>
<accession>A0ABM9UNN1</accession>
<proteinExistence type="inferred from homology"/>
<dbReference type="InterPro" id="IPR036526">
    <property type="entry name" value="C-N_Hydrolase_sf"/>
</dbReference>
<dbReference type="Gene3D" id="3.60.110.10">
    <property type="entry name" value="Carbon-nitrogen hydrolase"/>
    <property type="match status" value="1"/>
</dbReference>
<protein>
    <submittedName>
        <fullName evidence="4">Nitrilase</fullName>
        <ecNumber evidence="4">3.5.5.1</ecNumber>
    </submittedName>
</protein>
<reference evidence="4 5" key="1">
    <citation type="submission" date="2015-09" db="EMBL/GenBank/DDBJ databases">
        <authorList>
            <consortium name="Pathogen Informatics"/>
        </authorList>
    </citation>
    <scope>NUCLEOTIDE SEQUENCE [LARGE SCALE GENOMIC DNA]</scope>
    <source>
        <strain evidence="4 5">2789STDY5834858</strain>
    </source>
</reference>
<dbReference type="PANTHER" id="PTHR46044:SF1">
    <property type="entry name" value="CN HYDROLASE DOMAIN-CONTAINING PROTEIN"/>
    <property type="match status" value="1"/>
</dbReference>